<dbReference type="AlphaFoldDB" id="A0A1Y1VF06"/>
<evidence type="ECO:0000313" key="3">
    <source>
        <dbReference type="Proteomes" id="UP000193719"/>
    </source>
</evidence>
<reference evidence="2 3" key="1">
    <citation type="submission" date="2016-08" db="EMBL/GenBank/DDBJ databases">
        <title>Genomes of anaerobic fungi encode conserved fungal cellulosomes for biomass hydrolysis.</title>
        <authorList>
            <consortium name="DOE Joint Genome Institute"/>
            <person name="Haitjema C.H."/>
            <person name="Gilmore S.P."/>
            <person name="Henske J.K."/>
            <person name="Solomon K.V."/>
            <person name="De Groot R."/>
            <person name="Kuo A."/>
            <person name="Mondo S.J."/>
            <person name="Salamov A.A."/>
            <person name="Labutti K."/>
            <person name="Zhao Z."/>
            <person name="Chiniquy J."/>
            <person name="Barry K."/>
            <person name="Brewer H.M."/>
            <person name="Purvine S.O."/>
            <person name="Wright A.T."/>
            <person name="Boxma B."/>
            <person name="Van Alen T."/>
            <person name="Hackstein J.H."/>
            <person name="Baker S.E."/>
            <person name="Grigoriev I.V."/>
            <person name="O'Malley M.A."/>
        </authorList>
    </citation>
    <scope>NUCLEOTIDE SEQUENCE [LARGE SCALE GENOMIC DNA]</scope>
    <source>
        <strain evidence="3">finn</strain>
    </source>
</reference>
<name>A0A1Y1VF06_9FUNG</name>
<accession>A0A1Y1VF06</accession>
<keyword evidence="3" id="KW-1185">Reference proteome</keyword>
<reference evidence="2 3" key="2">
    <citation type="submission" date="2016-08" db="EMBL/GenBank/DDBJ databases">
        <title>Pervasive Adenine N6-methylation of Active Genes in Fungi.</title>
        <authorList>
            <consortium name="DOE Joint Genome Institute"/>
            <person name="Mondo S.J."/>
            <person name="Dannebaum R.O."/>
            <person name="Kuo R.C."/>
            <person name="Labutti K."/>
            <person name="Haridas S."/>
            <person name="Kuo A."/>
            <person name="Salamov A."/>
            <person name="Ahrendt S.R."/>
            <person name="Lipzen A."/>
            <person name="Sullivan W."/>
            <person name="Andreopoulos W.B."/>
            <person name="Clum A."/>
            <person name="Lindquist E."/>
            <person name="Daum C."/>
            <person name="Ramamoorthy G.K."/>
            <person name="Gryganskyi A."/>
            <person name="Culley D."/>
            <person name="Magnuson J.K."/>
            <person name="James T.Y."/>
            <person name="O'Malley M.A."/>
            <person name="Stajich J.E."/>
            <person name="Spatafora J.W."/>
            <person name="Visel A."/>
            <person name="Grigoriev I.V."/>
        </authorList>
    </citation>
    <scope>NUCLEOTIDE SEQUENCE [LARGE SCALE GENOMIC DNA]</scope>
    <source>
        <strain evidence="3">finn</strain>
    </source>
</reference>
<sequence>MDIPSNNYVEEFVKYNSHQYFEHLLKENQSTKYRIICNSQYISSSTEEQTSEDIHDTNDINKINYDNINNNQYDNDNNDDNNLNVNKKRESSSSKLIRYIIYYRK</sequence>
<comment type="caution">
    <text evidence="2">The sequence shown here is derived from an EMBL/GenBank/DDBJ whole genome shotgun (WGS) entry which is preliminary data.</text>
</comment>
<evidence type="ECO:0000313" key="2">
    <source>
        <dbReference type="EMBL" id="ORX53813.1"/>
    </source>
</evidence>
<feature type="compositionally biased region" description="Low complexity" evidence="1">
    <location>
        <begin position="60"/>
        <end position="85"/>
    </location>
</feature>
<evidence type="ECO:0000256" key="1">
    <source>
        <dbReference type="SAM" id="MobiDB-lite"/>
    </source>
</evidence>
<dbReference type="EMBL" id="MCFH01000012">
    <property type="protein sequence ID" value="ORX53813.1"/>
    <property type="molecule type" value="Genomic_DNA"/>
</dbReference>
<gene>
    <name evidence="2" type="ORF">BCR36DRAFT_410968</name>
</gene>
<dbReference type="Proteomes" id="UP000193719">
    <property type="component" value="Unassembled WGS sequence"/>
</dbReference>
<feature type="region of interest" description="Disordered" evidence="1">
    <location>
        <begin position="44"/>
        <end position="88"/>
    </location>
</feature>
<protein>
    <submittedName>
        <fullName evidence="2">Uncharacterized protein</fullName>
    </submittedName>
</protein>
<proteinExistence type="predicted"/>
<organism evidence="2 3">
    <name type="scientific">Piromyces finnis</name>
    <dbReference type="NCBI Taxonomy" id="1754191"/>
    <lineage>
        <taxon>Eukaryota</taxon>
        <taxon>Fungi</taxon>
        <taxon>Fungi incertae sedis</taxon>
        <taxon>Chytridiomycota</taxon>
        <taxon>Chytridiomycota incertae sedis</taxon>
        <taxon>Neocallimastigomycetes</taxon>
        <taxon>Neocallimastigales</taxon>
        <taxon>Neocallimastigaceae</taxon>
        <taxon>Piromyces</taxon>
    </lineage>
</organism>